<dbReference type="PANTHER" id="PTHR31238">
    <property type="entry name" value="GERMIN-LIKE PROTEIN SUBFAMILY 3 MEMBER 3"/>
    <property type="match status" value="1"/>
</dbReference>
<keyword evidence="12" id="KW-1185">Reference proteome</keyword>
<keyword evidence="6" id="KW-0812">Transmembrane</keyword>
<comment type="caution">
    <text evidence="9">The sequence shown here is derived from an EMBL/GenBank/DDBJ whole genome shotgun (WGS) entry which is preliminary data.</text>
</comment>
<dbReference type="CDD" id="cd02241">
    <property type="entry name" value="cupin_OxOx"/>
    <property type="match status" value="1"/>
</dbReference>
<evidence type="ECO:0000256" key="2">
    <source>
        <dbReference type="ARBA" id="ARBA00007456"/>
    </source>
</evidence>
<keyword evidence="4" id="KW-0479">Metal-binding</keyword>
<dbReference type="GO" id="GO:0005576">
    <property type="term" value="C:extracellular region"/>
    <property type="evidence" value="ECO:0007669"/>
    <property type="project" value="UniProtKB-SubCell"/>
</dbReference>
<dbReference type="InterPro" id="IPR006045">
    <property type="entry name" value="Cupin_1"/>
</dbReference>
<proteinExistence type="inferred from homology"/>
<dbReference type="Proteomes" id="UP000682733">
    <property type="component" value="Unassembled WGS sequence"/>
</dbReference>
<dbReference type="OrthoDB" id="10015278at2759"/>
<dbReference type="AlphaFoldDB" id="A0A815LD24"/>
<evidence type="ECO:0000256" key="5">
    <source>
        <dbReference type="ARBA" id="ARBA00023211"/>
    </source>
</evidence>
<organism evidence="9 12">
    <name type="scientific">Didymodactylos carnosus</name>
    <dbReference type="NCBI Taxonomy" id="1234261"/>
    <lineage>
        <taxon>Eukaryota</taxon>
        <taxon>Metazoa</taxon>
        <taxon>Spiralia</taxon>
        <taxon>Gnathifera</taxon>
        <taxon>Rotifera</taxon>
        <taxon>Eurotatoria</taxon>
        <taxon>Bdelloidea</taxon>
        <taxon>Philodinida</taxon>
        <taxon>Philodinidae</taxon>
        <taxon>Didymodactylos</taxon>
    </lineage>
</organism>
<sequence length="273" mass="29406">MNGENRRRSLAIAGKSYLHFTPAAKERIFRLYRPKDLTSNISSISMIMMVKTLAIVAILLLSITTIFSAPLVSIQKLRNLKSDPTESQRLSDLGTGPDVYKFDFTSTNGVVAGPGGKAIQASIDDFPALTAQGTALIVGFLKPCGFILPHVHPRATSMFVVTQGDNVRTGFYNEHTGKFVVTPLKQYQGTVFPQGALHFEQNLSCKQAVFVAGFNSVDPGLNSGSSTFFQLPIDLIAASLNITTAQATSLRDHLPAAPLQTVASCRARCGLSD</sequence>
<evidence type="ECO:0000256" key="4">
    <source>
        <dbReference type="ARBA" id="ARBA00022723"/>
    </source>
</evidence>
<protein>
    <recommendedName>
        <fullName evidence="7">Cupin type-1 domain-containing protein</fullName>
    </recommendedName>
</protein>
<feature type="domain" description="Cupin type-1" evidence="7">
    <location>
        <begin position="102"/>
        <end position="248"/>
    </location>
</feature>
<evidence type="ECO:0000256" key="3">
    <source>
        <dbReference type="ARBA" id="ARBA00022525"/>
    </source>
</evidence>
<dbReference type="EMBL" id="CAJOBA010040561">
    <property type="protein sequence ID" value="CAF4096746.1"/>
    <property type="molecule type" value="Genomic_DNA"/>
</dbReference>
<evidence type="ECO:0000313" key="11">
    <source>
        <dbReference type="EMBL" id="CAF4298385.1"/>
    </source>
</evidence>
<keyword evidence="6" id="KW-0472">Membrane</keyword>
<dbReference type="Proteomes" id="UP000677228">
    <property type="component" value="Unassembled WGS sequence"/>
</dbReference>
<keyword evidence="3" id="KW-0964">Secreted</keyword>
<dbReference type="InterPro" id="IPR001929">
    <property type="entry name" value="Germin"/>
</dbReference>
<evidence type="ECO:0000259" key="7">
    <source>
        <dbReference type="SMART" id="SM00835"/>
    </source>
</evidence>
<comment type="similarity">
    <text evidence="2">Belongs to the germin family.</text>
</comment>
<dbReference type="EMBL" id="CAJNOQ010017797">
    <property type="protein sequence ID" value="CAF1408330.1"/>
    <property type="molecule type" value="Genomic_DNA"/>
</dbReference>
<gene>
    <name evidence="9" type="ORF">GPM918_LOCUS33438</name>
    <name evidence="8" type="ORF">OVA965_LOCUS28136</name>
    <name evidence="11" type="ORF">SRO942_LOCUS34119</name>
    <name evidence="10" type="ORF">TMI583_LOCUS28886</name>
</gene>
<dbReference type="GO" id="GO:0030145">
    <property type="term" value="F:manganese ion binding"/>
    <property type="evidence" value="ECO:0007669"/>
    <property type="project" value="InterPro"/>
</dbReference>
<evidence type="ECO:0000313" key="10">
    <source>
        <dbReference type="EMBL" id="CAF4096746.1"/>
    </source>
</evidence>
<evidence type="ECO:0000313" key="9">
    <source>
        <dbReference type="EMBL" id="CAF1408330.1"/>
    </source>
</evidence>
<evidence type="ECO:0000313" key="8">
    <source>
        <dbReference type="EMBL" id="CAF1291930.1"/>
    </source>
</evidence>
<dbReference type="Proteomes" id="UP000663829">
    <property type="component" value="Unassembled WGS sequence"/>
</dbReference>
<evidence type="ECO:0000313" key="12">
    <source>
        <dbReference type="Proteomes" id="UP000663829"/>
    </source>
</evidence>
<dbReference type="EMBL" id="CAJNOK010018990">
    <property type="protein sequence ID" value="CAF1291930.1"/>
    <property type="molecule type" value="Genomic_DNA"/>
</dbReference>
<dbReference type="SMART" id="SM00835">
    <property type="entry name" value="Cupin_1"/>
    <property type="match status" value="1"/>
</dbReference>
<keyword evidence="6" id="KW-1133">Transmembrane helix</keyword>
<dbReference type="Gene3D" id="2.60.120.10">
    <property type="entry name" value="Jelly Rolls"/>
    <property type="match status" value="1"/>
</dbReference>
<dbReference type="SUPFAM" id="SSF51182">
    <property type="entry name" value="RmlC-like cupins"/>
    <property type="match status" value="1"/>
</dbReference>
<comment type="subcellular location">
    <subcellularLocation>
        <location evidence="1">Secreted</location>
    </subcellularLocation>
</comment>
<evidence type="ECO:0000256" key="1">
    <source>
        <dbReference type="ARBA" id="ARBA00004613"/>
    </source>
</evidence>
<accession>A0A815LD24</accession>
<dbReference type="Pfam" id="PF00190">
    <property type="entry name" value="Cupin_1"/>
    <property type="match status" value="1"/>
</dbReference>
<dbReference type="EMBL" id="CAJOBC010083217">
    <property type="protein sequence ID" value="CAF4298385.1"/>
    <property type="molecule type" value="Genomic_DNA"/>
</dbReference>
<dbReference type="InterPro" id="IPR011051">
    <property type="entry name" value="RmlC_Cupin_sf"/>
</dbReference>
<feature type="transmembrane region" description="Helical" evidence="6">
    <location>
        <begin position="52"/>
        <end position="72"/>
    </location>
</feature>
<evidence type="ECO:0000256" key="6">
    <source>
        <dbReference type="SAM" id="Phobius"/>
    </source>
</evidence>
<dbReference type="Proteomes" id="UP000681722">
    <property type="component" value="Unassembled WGS sequence"/>
</dbReference>
<keyword evidence="5" id="KW-0464">Manganese</keyword>
<dbReference type="PRINTS" id="PR00325">
    <property type="entry name" value="GERMIN"/>
</dbReference>
<name>A0A815LD24_9BILA</name>
<dbReference type="InterPro" id="IPR014710">
    <property type="entry name" value="RmlC-like_jellyroll"/>
</dbReference>
<reference evidence="9" key="1">
    <citation type="submission" date="2021-02" db="EMBL/GenBank/DDBJ databases">
        <authorList>
            <person name="Nowell W R."/>
        </authorList>
    </citation>
    <scope>NUCLEOTIDE SEQUENCE</scope>
</reference>